<proteinExistence type="predicted"/>
<accession>A0A9D4QJC7</accession>
<reference evidence="1" key="1">
    <citation type="journal article" date="2019" name="bioRxiv">
        <title>The Genome of the Zebra Mussel, Dreissena polymorpha: A Resource for Invasive Species Research.</title>
        <authorList>
            <person name="McCartney M.A."/>
            <person name="Auch B."/>
            <person name="Kono T."/>
            <person name="Mallez S."/>
            <person name="Zhang Y."/>
            <person name="Obille A."/>
            <person name="Becker A."/>
            <person name="Abrahante J.E."/>
            <person name="Garbe J."/>
            <person name="Badalamenti J.P."/>
            <person name="Herman A."/>
            <person name="Mangelson H."/>
            <person name="Liachko I."/>
            <person name="Sullivan S."/>
            <person name="Sone E.D."/>
            <person name="Koren S."/>
            <person name="Silverstein K.A.T."/>
            <person name="Beckman K.B."/>
            <person name="Gohl D.M."/>
        </authorList>
    </citation>
    <scope>NUCLEOTIDE SEQUENCE</scope>
    <source>
        <strain evidence="1">Duluth1</strain>
        <tissue evidence="1">Whole animal</tissue>
    </source>
</reference>
<keyword evidence="2" id="KW-1185">Reference proteome</keyword>
<gene>
    <name evidence="1" type="ORF">DPMN_106080</name>
</gene>
<name>A0A9D4QJC7_DREPO</name>
<evidence type="ECO:0000313" key="2">
    <source>
        <dbReference type="Proteomes" id="UP000828390"/>
    </source>
</evidence>
<dbReference type="AlphaFoldDB" id="A0A9D4QJC7"/>
<dbReference type="Proteomes" id="UP000828390">
    <property type="component" value="Unassembled WGS sequence"/>
</dbReference>
<dbReference type="EMBL" id="JAIWYP010000004">
    <property type="protein sequence ID" value="KAH3832785.1"/>
    <property type="molecule type" value="Genomic_DNA"/>
</dbReference>
<organism evidence="1 2">
    <name type="scientific">Dreissena polymorpha</name>
    <name type="common">Zebra mussel</name>
    <name type="synonym">Mytilus polymorpha</name>
    <dbReference type="NCBI Taxonomy" id="45954"/>
    <lineage>
        <taxon>Eukaryota</taxon>
        <taxon>Metazoa</taxon>
        <taxon>Spiralia</taxon>
        <taxon>Lophotrochozoa</taxon>
        <taxon>Mollusca</taxon>
        <taxon>Bivalvia</taxon>
        <taxon>Autobranchia</taxon>
        <taxon>Heteroconchia</taxon>
        <taxon>Euheterodonta</taxon>
        <taxon>Imparidentia</taxon>
        <taxon>Neoheterodontei</taxon>
        <taxon>Myida</taxon>
        <taxon>Dreissenoidea</taxon>
        <taxon>Dreissenidae</taxon>
        <taxon>Dreissena</taxon>
    </lineage>
</organism>
<comment type="caution">
    <text evidence="1">The sequence shown here is derived from an EMBL/GenBank/DDBJ whole genome shotgun (WGS) entry which is preliminary data.</text>
</comment>
<sequence>MPFERDIQRDGNHHKPASGCYKTLYSHETNTRREKVRDANEYHWTDRLKTLEDLHCLKQDDEVVVVTENAAETTFVVCLHRDFKALQRKKNKHFVYVKSLTIKGFIGSAMHVKNGFILAVSGRTLTMSPTAMYVMDAKTRLLKSMKQRGNERRNTKSLTFISLLMTTTWKQKQSSLLLHKLRVIIGDITWLQSTNNFHSGGVPQTQGYGWAVFSCVIDSLNIKQILFYITSLGGAYVEHVLVREALAAIFVAFTGDTYTNANVECCSVIHRSTLRAMQAACAIGAAKKNELLNRYKHLSGKC</sequence>
<evidence type="ECO:0000313" key="1">
    <source>
        <dbReference type="EMBL" id="KAH3832785.1"/>
    </source>
</evidence>
<reference evidence="1" key="2">
    <citation type="submission" date="2020-11" db="EMBL/GenBank/DDBJ databases">
        <authorList>
            <person name="McCartney M.A."/>
            <person name="Auch B."/>
            <person name="Kono T."/>
            <person name="Mallez S."/>
            <person name="Becker A."/>
            <person name="Gohl D.M."/>
            <person name="Silverstein K.A.T."/>
            <person name="Koren S."/>
            <person name="Bechman K.B."/>
            <person name="Herman A."/>
            <person name="Abrahante J.E."/>
            <person name="Garbe J."/>
        </authorList>
    </citation>
    <scope>NUCLEOTIDE SEQUENCE</scope>
    <source>
        <strain evidence="1">Duluth1</strain>
        <tissue evidence="1">Whole animal</tissue>
    </source>
</reference>
<protein>
    <submittedName>
        <fullName evidence="1">Uncharacterized protein</fullName>
    </submittedName>
</protein>